<organism evidence="2 3">
    <name type="scientific">Bacillus phage FADO</name>
    <dbReference type="NCBI Taxonomy" id="2917160"/>
    <lineage>
        <taxon>Viruses</taxon>
        <taxon>Duplodnaviria</taxon>
        <taxon>Heunggongvirae</taxon>
        <taxon>Uroviricota</taxon>
        <taxon>Caudoviricetes</taxon>
        <taxon>Heleneionescovirinae</taxon>
        <taxon>Zhangjivirus</taxon>
        <taxon>Zhangjivirus fado</taxon>
    </lineage>
</organism>
<reference evidence="2 3" key="1">
    <citation type="submission" date="2022-01" db="EMBL/GenBank/DDBJ databases">
        <authorList>
            <person name="Stokar-Avihail A."/>
        </authorList>
    </citation>
    <scope>NUCLEOTIDE SEQUENCE [LARGE SCALE GENOMIC DNA]</scope>
</reference>
<keyword evidence="1" id="KW-0812">Transmembrane</keyword>
<evidence type="ECO:0000313" key="3">
    <source>
        <dbReference type="Proteomes" id="UP000831021"/>
    </source>
</evidence>
<protein>
    <submittedName>
        <fullName evidence="2">Uncharacterized protein</fullName>
    </submittedName>
</protein>
<gene>
    <name evidence="2" type="ORF">fado_115</name>
</gene>
<evidence type="ECO:0000313" key="2">
    <source>
        <dbReference type="EMBL" id="UNY48830.1"/>
    </source>
</evidence>
<keyword evidence="3" id="KW-1185">Reference proteome</keyword>
<evidence type="ECO:0000256" key="1">
    <source>
        <dbReference type="SAM" id="Phobius"/>
    </source>
</evidence>
<keyword evidence="1" id="KW-1133">Transmembrane helix</keyword>
<sequence>MKNVKNMITFVLGLVAVGLIIYFAIDAHSWKEEALTYKKITLDQNDEIDYREKLLGKALNKQAYTVKEANNVVDMLYKYDNKGKSEKEIYAETAEGTESRFDRIDTYKFNKIDDEGNYMFKSITDGSDYMLFPNEVKSAKIKKGDTVQIESNEYGEFVKVTKK</sequence>
<proteinExistence type="predicted"/>
<accession>A0AAE9GC71</accession>
<feature type="transmembrane region" description="Helical" evidence="1">
    <location>
        <begin position="7"/>
        <end position="25"/>
    </location>
</feature>
<name>A0AAE9GC71_9CAUD</name>
<keyword evidence="1" id="KW-0472">Membrane</keyword>
<dbReference type="EMBL" id="OM236516">
    <property type="protein sequence ID" value="UNY48830.1"/>
    <property type="molecule type" value="Genomic_DNA"/>
</dbReference>
<dbReference type="Proteomes" id="UP000831021">
    <property type="component" value="Segment"/>
</dbReference>